<evidence type="ECO:0000256" key="3">
    <source>
        <dbReference type="ARBA" id="ARBA00023163"/>
    </source>
</evidence>
<dbReference type="SMART" id="SM00065">
    <property type="entry name" value="GAF"/>
    <property type="match status" value="1"/>
</dbReference>
<dbReference type="InterPro" id="IPR003018">
    <property type="entry name" value="GAF"/>
</dbReference>
<dbReference type="GO" id="GO:0016791">
    <property type="term" value="F:phosphatase activity"/>
    <property type="evidence" value="ECO:0007669"/>
    <property type="project" value="TreeGrafter"/>
</dbReference>
<feature type="domain" description="ANTAR" evidence="6">
    <location>
        <begin position="24"/>
        <end position="85"/>
    </location>
</feature>
<evidence type="ECO:0000259" key="6">
    <source>
        <dbReference type="PROSITE" id="PS50921"/>
    </source>
</evidence>
<dbReference type="InterPro" id="IPR035965">
    <property type="entry name" value="PAS-like_dom_sf"/>
</dbReference>
<dbReference type="GO" id="GO:0003723">
    <property type="term" value="F:RNA binding"/>
    <property type="evidence" value="ECO:0007669"/>
    <property type="project" value="InterPro"/>
</dbReference>
<dbReference type="Gene3D" id="3.60.40.10">
    <property type="entry name" value="PPM-type phosphatase domain"/>
    <property type="match status" value="1"/>
</dbReference>
<dbReference type="InterPro" id="IPR029016">
    <property type="entry name" value="GAF-like_dom_sf"/>
</dbReference>
<organism evidence="7 8">
    <name type="scientific">Streptomyces minutiscleroticus</name>
    <dbReference type="NCBI Taxonomy" id="68238"/>
    <lineage>
        <taxon>Bacteria</taxon>
        <taxon>Bacillati</taxon>
        <taxon>Actinomycetota</taxon>
        <taxon>Actinomycetes</taxon>
        <taxon>Kitasatosporales</taxon>
        <taxon>Streptomycetaceae</taxon>
        <taxon>Streptomyces</taxon>
    </lineage>
</organism>
<feature type="compositionally biased region" description="Low complexity" evidence="4">
    <location>
        <begin position="102"/>
        <end position="117"/>
    </location>
</feature>
<dbReference type="InterPro" id="IPR000700">
    <property type="entry name" value="PAS-assoc_C"/>
</dbReference>
<dbReference type="InterPro" id="IPR001932">
    <property type="entry name" value="PPM-type_phosphatase-like_dom"/>
</dbReference>
<dbReference type="Gene3D" id="1.10.10.10">
    <property type="entry name" value="Winged helix-like DNA-binding domain superfamily/Winged helix DNA-binding domain"/>
    <property type="match status" value="1"/>
</dbReference>
<keyword evidence="8" id="KW-1185">Reference proteome</keyword>
<proteinExistence type="predicted"/>
<dbReference type="AlphaFoldDB" id="A0A918U4D1"/>
<dbReference type="InterPro" id="IPR052016">
    <property type="entry name" value="Bact_Sigma-Reg"/>
</dbReference>
<dbReference type="Proteomes" id="UP000619244">
    <property type="component" value="Unassembled WGS sequence"/>
</dbReference>
<comment type="caution">
    <text evidence="7">The sequence shown here is derived from an EMBL/GenBank/DDBJ whole genome shotgun (WGS) entry which is preliminary data.</text>
</comment>
<dbReference type="SMART" id="SM01012">
    <property type="entry name" value="ANTAR"/>
    <property type="match status" value="1"/>
</dbReference>
<keyword evidence="3" id="KW-0804">Transcription</keyword>
<keyword evidence="2" id="KW-0805">Transcription regulation</keyword>
<gene>
    <name evidence="7" type="ORF">GCM10010358_49140</name>
</gene>
<dbReference type="RefSeq" id="WP_190192471.1">
    <property type="nucleotide sequence ID" value="NZ_BMVU01000027.1"/>
</dbReference>
<dbReference type="Gene3D" id="3.30.450.20">
    <property type="entry name" value="PAS domain"/>
    <property type="match status" value="2"/>
</dbReference>
<dbReference type="InterPro" id="IPR036457">
    <property type="entry name" value="PPM-type-like_dom_sf"/>
</dbReference>
<dbReference type="Pfam" id="PF13185">
    <property type="entry name" value="GAF_2"/>
    <property type="match status" value="1"/>
</dbReference>
<evidence type="ECO:0000259" key="5">
    <source>
        <dbReference type="PROSITE" id="PS50113"/>
    </source>
</evidence>
<feature type="region of interest" description="Disordered" evidence="4">
    <location>
        <begin position="194"/>
        <end position="243"/>
    </location>
</feature>
<dbReference type="InterPro" id="IPR036388">
    <property type="entry name" value="WH-like_DNA-bd_sf"/>
</dbReference>
<dbReference type="PANTHER" id="PTHR43156">
    <property type="entry name" value="STAGE II SPORULATION PROTEIN E-RELATED"/>
    <property type="match status" value="1"/>
</dbReference>
<reference evidence="7" key="2">
    <citation type="submission" date="2020-09" db="EMBL/GenBank/DDBJ databases">
        <authorList>
            <person name="Sun Q."/>
            <person name="Ohkuma M."/>
        </authorList>
    </citation>
    <scope>NUCLEOTIDE SEQUENCE</scope>
    <source>
        <strain evidence="7">JCM 4790</strain>
    </source>
</reference>
<dbReference type="InterPro" id="IPR005561">
    <property type="entry name" value="ANTAR"/>
</dbReference>
<protein>
    <submittedName>
        <fullName evidence="7">Transcription antitermination regulator</fullName>
    </submittedName>
</protein>
<feature type="domain" description="PAC" evidence="5">
    <location>
        <begin position="503"/>
        <end position="556"/>
    </location>
</feature>
<dbReference type="Pfam" id="PF08447">
    <property type="entry name" value="PAS_3"/>
    <property type="match status" value="1"/>
</dbReference>
<dbReference type="EMBL" id="BMVU01000027">
    <property type="protein sequence ID" value="GGX89372.1"/>
    <property type="molecule type" value="Genomic_DNA"/>
</dbReference>
<dbReference type="SUPFAM" id="SSF55785">
    <property type="entry name" value="PYP-like sensor domain (PAS domain)"/>
    <property type="match status" value="1"/>
</dbReference>
<dbReference type="PROSITE" id="PS50921">
    <property type="entry name" value="ANTAR"/>
    <property type="match status" value="1"/>
</dbReference>
<feature type="region of interest" description="Disordered" evidence="4">
    <location>
        <begin position="87"/>
        <end position="135"/>
    </location>
</feature>
<evidence type="ECO:0000313" key="7">
    <source>
        <dbReference type="EMBL" id="GGX89372.1"/>
    </source>
</evidence>
<evidence type="ECO:0000256" key="4">
    <source>
        <dbReference type="SAM" id="MobiDB-lite"/>
    </source>
</evidence>
<feature type="region of interest" description="Disordered" evidence="4">
    <location>
        <begin position="805"/>
        <end position="842"/>
    </location>
</feature>
<dbReference type="SUPFAM" id="SSF81606">
    <property type="entry name" value="PP2C-like"/>
    <property type="match status" value="1"/>
</dbReference>
<evidence type="ECO:0000256" key="1">
    <source>
        <dbReference type="ARBA" id="ARBA00022801"/>
    </source>
</evidence>
<dbReference type="SUPFAM" id="SSF55781">
    <property type="entry name" value="GAF domain-like"/>
    <property type="match status" value="1"/>
</dbReference>
<dbReference type="Gene3D" id="3.30.450.40">
    <property type="match status" value="1"/>
</dbReference>
<dbReference type="Pfam" id="PF07228">
    <property type="entry name" value="SpoIIE"/>
    <property type="match status" value="1"/>
</dbReference>
<dbReference type="Gene3D" id="2.10.70.100">
    <property type="match status" value="1"/>
</dbReference>
<dbReference type="PROSITE" id="PS50113">
    <property type="entry name" value="PAC"/>
    <property type="match status" value="1"/>
</dbReference>
<sequence length="842" mass="88183">MTSESVSPRSPGTDPGVVALARVVARQRTEIERLLGSAADAAALERAKGVVMVQEGCTAEAAHEELARRAEAGRRTLVEQCRATLGEVSPSPHDAAPPPTVPVQGGPAAGPDGAPAPAEREAAAGGLRPGDEGGGDAGARLLGRIGEALAGVGTPAGLADLLLTRLAEAAGIDAVLVHGAGPGEDPHLIARAGAEDPLSGSGRTPPPDGTGALRAVRTGEPVWVEGAAPKAEGGPPLDGPRERWPSRAWLPVVTGGTVTAALGVLRTRGGPFTPAERDLLTAVARLCAGPLHRLAASCAHEAAHRVRTVQSVLDALPESAVLLTPVRTPSGEVADYRIDAAAPRSVDVAGRRGRELVGLRLLECYPTIAGEPAWRGFLHTLTTGEPYESGPFRYREVLAGVPETSTFSVRAARLGDALVVTWVRHDPLDRREQRLADLQRLGNLGWADWNLFTGEANWSPQIFTIFGRSPFAAPLTLEEISSQVLPEDLPSFSAAHAGLLRGRPMDTSFRIRTDDDVRYLRAVAEAVADADGTAVEVHGFVQDLTAERSAELALVESERAMLTQQGALRAERALGARLQDALLPLPAKPMELAGLRVDVAYRPAQAGIHVGGDWFSAIELPDGSALFVVGDVAGHGVGAVATMAQLRFTAKGMIITGSSLTGALVRLNTLLLHTHTNSATSTATMVLVRYEPWSRRLVWAQAGHPPPLLVRDGRSRFLERPRGVLLGATLDPVFEEAEYRLGPGDHLLLYTDGLVERPSDGIGPGLDRLREAAAGMEEGDPAPLGPLLEAMLQDERRDDVCVLDVHLPPDAGPLPGPADDRPAAGTGPDRAAADAGSAQEGG</sequence>
<dbReference type="Pfam" id="PF03861">
    <property type="entry name" value="ANTAR"/>
    <property type="match status" value="1"/>
</dbReference>
<reference evidence="7" key="1">
    <citation type="journal article" date="2014" name="Int. J. Syst. Evol. Microbiol.">
        <title>Complete genome sequence of Corynebacterium casei LMG S-19264T (=DSM 44701T), isolated from a smear-ripened cheese.</title>
        <authorList>
            <consortium name="US DOE Joint Genome Institute (JGI-PGF)"/>
            <person name="Walter F."/>
            <person name="Albersmeier A."/>
            <person name="Kalinowski J."/>
            <person name="Ruckert C."/>
        </authorList>
    </citation>
    <scope>NUCLEOTIDE SEQUENCE</scope>
    <source>
        <strain evidence="7">JCM 4790</strain>
    </source>
</reference>
<dbReference type="InterPro" id="IPR013655">
    <property type="entry name" value="PAS_fold_3"/>
</dbReference>
<dbReference type="SMART" id="SM00331">
    <property type="entry name" value="PP2C_SIG"/>
    <property type="match status" value="1"/>
</dbReference>
<evidence type="ECO:0000313" key="8">
    <source>
        <dbReference type="Proteomes" id="UP000619244"/>
    </source>
</evidence>
<keyword evidence="1" id="KW-0378">Hydrolase</keyword>
<dbReference type="PANTHER" id="PTHR43156:SF2">
    <property type="entry name" value="STAGE II SPORULATION PROTEIN E"/>
    <property type="match status" value="1"/>
</dbReference>
<evidence type="ECO:0000256" key="2">
    <source>
        <dbReference type="ARBA" id="ARBA00023015"/>
    </source>
</evidence>
<accession>A0A918U4D1</accession>
<name>A0A918U4D1_9ACTN</name>